<accession>A0AA36NL71</accession>
<organism evidence="2 3">
    <name type="scientific">Effrenium voratum</name>
    <dbReference type="NCBI Taxonomy" id="2562239"/>
    <lineage>
        <taxon>Eukaryota</taxon>
        <taxon>Sar</taxon>
        <taxon>Alveolata</taxon>
        <taxon>Dinophyceae</taxon>
        <taxon>Suessiales</taxon>
        <taxon>Symbiodiniaceae</taxon>
        <taxon>Effrenium</taxon>
    </lineage>
</organism>
<proteinExistence type="predicted"/>
<evidence type="ECO:0000256" key="1">
    <source>
        <dbReference type="SAM" id="SignalP"/>
    </source>
</evidence>
<feature type="signal peptide" evidence="1">
    <location>
        <begin position="1"/>
        <end position="28"/>
    </location>
</feature>
<keyword evidence="3" id="KW-1185">Reference proteome</keyword>
<keyword evidence="1" id="KW-0732">Signal</keyword>
<dbReference type="EMBL" id="CAUJNA010003730">
    <property type="protein sequence ID" value="CAJ1408711.1"/>
    <property type="molecule type" value="Genomic_DNA"/>
</dbReference>
<protein>
    <submittedName>
        <fullName evidence="2">Uncharacterized protein</fullName>
    </submittedName>
</protein>
<gene>
    <name evidence="2" type="ORF">EVOR1521_LOCUS29984</name>
</gene>
<comment type="caution">
    <text evidence="2">The sequence shown here is derived from an EMBL/GenBank/DDBJ whole genome shotgun (WGS) entry which is preliminary data.</text>
</comment>
<evidence type="ECO:0000313" key="3">
    <source>
        <dbReference type="Proteomes" id="UP001178507"/>
    </source>
</evidence>
<feature type="chain" id="PRO_5041333574" evidence="1">
    <location>
        <begin position="29"/>
        <end position="594"/>
    </location>
</feature>
<name>A0AA36NL71_9DINO</name>
<evidence type="ECO:0000313" key="2">
    <source>
        <dbReference type="EMBL" id="CAJ1408711.1"/>
    </source>
</evidence>
<sequence length="594" mass="67183">MLRSWRFCTPSKAPICLMLVSALVSLYCSQLLNEISVPGLPGKPSIVDWKWLQRTRVRLQEALRESKQAWPIPPKWKPVVNFDSFVAVPNATLPLTGYVNESLTREAKDLWLFCAGQWEQCACYGQIRWGSEHHWQIIPPPSAQTANRVKCKVGKEAGFPEMLDMNPGDDTKHCECQVNTASSFFLYLNFLAIPREERKKISALEASSCWIFMADNSTGGVHLWRGMEGICNPNWTDISAGQKPLPYKKITAALKSYVNPVFADTYNRLYDVGWPRRAFVSFFTGTLEGSQTQAVELLIEAVHRFSVYPIILFHAGMATPMHWSPRVYPRLILLSISELPMSLGHSTTLLLAAVISRVQTGILVPFNALVFPGVDRLFAAAEREITEQYPYPIMPVHFLNRQPADGGSFWTHFCSKSLCPRQTMRWSQLGLFWTVHALPFLAQTLRSVFRDESFSADAPFEPIRIKRVQDVESLINIALWKVGAYKQWCKVDMPDISEVEEWLKLPGNSSECGDRTVCAALMGDKRFHPAGIPKVFAYLRFSSDVARSQAVLSQIIERHERGSLPYPILYGSKSYQTGADALQDWPKIRCLLGI</sequence>
<dbReference type="Proteomes" id="UP001178507">
    <property type="component" value="Unassembled WGS sequence"/>
</dbReference>
<reference evidence="2" key="1">
    <citation type="submission" date="2023-08" db="EMBL/GenBank/DDBJ databases">
        <authorList>
            <person name="Chen Y."/>
            <person name="Shah S."/>
            <person name="Dougan E. K."/>
            <person name="Thang M."/>
            <person name="Chan C."/>
        </authorList>
    </citation>
    <scope>NUCLEOTIDE SEQUENCE</scope>
</reference>
<dbReference type="AlphaFoldDB" id="A0AA36NL71"/>